<feature type="region of interest" description="Disordered" evidence="2">
    <location>
        <begin position="269"/>
        <end position="315"/>
    </location>
</feature>
<feature type="coiled-coil region" evidence="1">
    <location>
        <begin position="156"/>
        <end position="257"/>
    </location>
</feature>
<reference evidence="4" key="1">
    <citation type="journal article" date="2011" name="Proc. Natl. Acad. Sci. U.S.A.">
        <title>Obligate biotrophy features unraveled by the genomic analysis of rust fungi.</title>
        <authorList>
            <person name="Duplessis S."/>
            <person name="Cuomo C.A."/>
            <person name="Lin Y.-C."/>
            <person name="Aerts A."/>
            <person name="Tisserant E."/>
            <person name="Veneault-Fourrey C."/>
            <person name="Joly D.L."/>
            <person name="Hacquard S."/>
            <person name="Amselem J."/>
            <person name="Cantarel B.L."/>
            <person name="Chiu R."/>
            <person name="Coutinho P.M."/>
            <person name="Feau N."/>
            <person name="Field M."/>
            <person name="Frey P."/>
            <person name="Gelhaye E."/>
            <person name="Goldberg J."/>
            <person name="Grabherr M.G."/>
            <person name="Kodira C.D."/>
            <person name="Kohler A."/>
            <person name="Kuees U."/>
            <person name="Lindquist E.A."/>
            <person name="Lucas S.M."/>
            <person name="Mago R."/>
            <person name="Mauceli E."/>
            <person name="Morin E."/>
            <person name="Murat C."/>
            <person name="Pangilinan J.L."/>
            <person name="Park R."/>
            <person name="Pearson M."/>
            <person name="Quesneville H."/>
            <person name="Rouhier N."/>
            <person name="Sakthikumar S."/>
            <person name="Salamov A.A."/>
            <person name="Schmutz J."/>
            <person name="Selles B."/>
            <person name="Shapiro H."/>
            <person name="Tanguay P."/>
            <person name="Tuskan G.A."/>
            <person name="Henrissat B."/>
            <person name="Van de Peer Y."/>
            <person name="Rouze P."/>
            <person name="Ellis J.G."/>
            <person name="Dodds P.N."/>
            <person name="Schein J.E."/>
            <person name="Zhong S."/>
            <person name="Hamelin R.C."/>
            <person name="Grigoriev I.V."/>
            <person name="Szabo L.J."/>
            <person name="Martin F."/>
        </authorList>
    </citation>
    <scope>NUCLEOTIDE SEQUENCE [LARGE SCALE GENOMIC DNA]</scope>
    <source>
        <strain evidence="4">98AG31 / pathotype 3-4-7</strain>
    </source>
</reference>
<evidence type="ECO:0000256" key="2">
    <source>
        <dbReference type="SAM" id="MobiDB-lite"/>
    </source>
</evidence>
<keyword evidence="4" id="KW-1185">Reference proteome</keyword>
<evidence type="ECO:0000313" key="4">
    <source>
        <dbReference type="Proteomes" id="UP000001072"/>
    </source>
</evidence>
<organism evidence="4">
    <name type="scientific">Melampsora larici-populina (strain 98AG31 / pathotype 3-4-7)</name>
    <name type="common">Poplar leaf rust fungus</name>
    <dbReference type="NCBI Taxonomy" id="747676"/>
    <lineage>
        <taxon>Eukaryota</taxon>
        <taxon>Fungi</taxon>
        <taxon>Dikarya</taxon>
        <taxon>Basidiomycota</taxon>
        <taxon>Pucciniomycotina</taxon>
        <taxon>Pucciniomycetes</taxon>
        <taxon>Pucciniales</taxon>
        <taxon>Melampsoraceae</taxon>
        <taxon>Melampsora</taxon>
    </lineage>
</organism>
<evidence type="ECO:0000313" key="3">
    <source>
        <dbReference type="EMBL" id="EGG07874.1"/>
    </source>
</evidence>
<dbReference type="Proteomes" id="UP000001072">
    <property type="component" value="Unassembled WGS sequence"/>
</dbReference>
<gene>
    <name evidence="3" type="ORF">MELLADRAFT_105329</name>
</gene>
<evidence type="ECO:0000256" key="1">
    <source>
        <dbReference type="SAM" id="Coils"/>
    </source>
</evidence>
<keyword evidence="1" id="KW-0175">Coiled coil</keyword>
<dbReference type="HOGENOM" id="CLU_883014_0_0_1"/>
<dbReference type="GeneID" id="18922571"/>
<accession>F4RHS1</accession>
<dbReference type="EMBL" id="GL883102">
    <property type="protein sequence ID" value="EGG07874.1"/>
    <property type="molecule type" value="Genomic_DNA"/>
</dbReference>
<dbReference type="KEGG" id="mlr:MELLADRAFT_105329"/>
<dbReference type="RefSeq" id="XP_007408639.1">
    <property type="nucleotide sequence ID" value="XM_007408577.1"/>
</dbReference>
<dbReference type="VEuPathDB" id="FungiDB:MELLADRAFT_105329"/>
<proteinExistence type="predicted"/>
<name>F4RHS1_MELLP</name>
<dbReference type="AlphaFoldDB" id="F4RHS1"/>
<dbReference type="InParanoid" id="F4RHS1"/>
<protein>
    <submittedName>
        <fullName evidence="3">Uncharacterized protein</fullName>
    </submittedName>
</protein>
<sequence>MHVSDEIERQRAKMDPCDCSNCRPEEAEALWQAQSALTTNNFECALAMGETELTDLAANLGPKDFFDIDSAWDLAKNVDVLTTPSDLALVLVSEMIPNQFEMLFTALTQWREELDSAAAMANAKAHRLSTIWPNVQTLPPLSVEGACIQKARADALKVHQKELRELERQQAQEDKEAERTQRAQDKLDAAALAKRLALESKANKAKAKLEAAAETKRRALEIKAQKRHERHLATEQAKQAAAEAKAAERAARLLAAEQAKHAAAEVKAAAKAKRARDKAEATALTNATRKRAKPSMVIGQEPGLQAMPSASSLAT</sequence>